<evidence type="ECO:0000256" key="4">
    <source>
        <dbReference type="ARBA" id="ARBA00022643"/>
    </source>
</evidence>
<dbReference type="CDD" id="cd02811">
    <property type="entry name" value="IDI-2_FMN"/>
    <property type="match status" value="1"/>
</dbReference>
<reference evidence="13 14" key="1">
    <citation type="submission" date="2017-03" db="EMBL/GenBank/DDBJ databases">
        <authorList>
            <person name="Afonso C.L."/>
            <person name="Miller P.J."/>
            <person name="Scott M.A."/>
            <person name="Spackman E."/>
            <person name="Goraichik I."/>
            <person name="Dimitrov K.M."/>
            <person name="Suarez D.L."/>
            <person name="Swayne D.E."/>
        </authorList>
    </citation>
    <scope>NUCLEOTIDE SEQUENCE [LARGE SCALE GENOMIC DNA]</scope>
    <source>
        <strain evidence="13">SB41UT1</strain>
    </source>
</reference>
<keyword evidence="4 11" id="KW-0288">FMN</keyword>
<evidence type="ECO:0000259" key="12">
    <source>
        <dbReference type="Pfam" id="PF01070"/>
    </source>
</evidence>
<comment type="subunit">
    <text evidence="10 11">Homooctamer. Dimer of tetramers.</text>
</comment>
<dbReference type="GO" id="GO:0005737">
    <property type="term" value="C:cytoplasm"/>
    <property type="evidence" value="ECO:0007669"/>
    <property type="project" value="UniProtKB-SubCell"/>
</dbReference>
<comment type="cofactor">
    <cofactor evidence="11">
        <name>NADPH</name>
        <dbReference type="ChEBI" id="CHEBI:57783"/>
    </cofactor>
</comment>
<dbReference type="InterPro" id="IPR000262">
    <property type="entry name" value="FMN-dep_DH"/>
</dbReference>
<dbReference type="EMBL" id="FWPT01000003">
    <property type="protein sequence ID" value="SMA42622.1"/>
    <property type="molecule type" value="Genomic_DNA"/>
</dbReference>
<feature type="binding site" evidence="11">
    <location>
        <begin position="16"/>
        <end position="17"/>
    </location>
    <ligand>
        <name>substrate</name>
    </ligand>
</feature>
<keyword evidence="3 11" id="KW-0285">Flavoprotein</keyword>
<evidence type="ECO:0000256" key="8">
    <source>
        <dbReference type="ARBA" id="ARBA00023229"/>
    </source>
</evidence>
<feature type="binding site" evidence="11">
    <location>
        <position position="105"/>
    </location>
    <ligand>
        <name>FMN</name>
        <dbReference type="ChEBI" id="CHEBI:58210"/>
    </ligand>
</feature>
<feature type="domain" description="FMN-dependent dehydrogenase" evidence="12">
    <location>
        <begin position="26"/>
        <end position="106"/>
    </location>
</feature>
<feature type="binding site" evidence="11">
    <location>
        <position position="133"/>
    </location>
    <ligand>
        <name>FMN</name>
        <dbReference type="ChEBI" id="CHEBI:58210"/>
    </ligand>
</feature>
<dbReference type="RefSeq" id="WP_207626589.1">
    <property type="nucleotide sequence ID" value="NZ_CBCSCN010000009.1"/>
</dbReference>
<dbReference type="NCBIfam" id="TIGR02151">
    <property type="entry name" value="IPP_isom_2"/>
    <property type="match status" value="1"/>
</dbReference>
<dbReference type="Proteomes" id="UP000196573">
    <property type="component" value="Unassembled WGS sequence"/>
</dbReference>
<feature type="domain" description="FMN-dependent dehydrogenase" evidence="12">
    <location>
        <begin position="184"/>
        <end position="339"/>
    </location>
</feature>
<comment type="cofactor">
    <cofactor evidence="11">
        <name>Mg(2+)</name>
        <dbReference type="ChEBI" id="CHEBI:18420"/>
    </cofactor>
</comment>
<feature type="binding site" evidence="11">
    <location>
        <position position="169"/>
    </location>
    <ligand>
        <name>Mg(2+)</name>
        <dbReference type="ChEBI" id="CHEBI:18420"/>
    </ligand>
</feature>
<evidence type="ECO:0000256" key="11">
    <source>
        <dbReference type="HAMAP-Rule" id="MF_00354"/>
    </source>
</evidence>
<dbReference type="EC" id="5.3.3.2" evidence="11"/>
<comment type="similarity">
    <text evidence="11">Belongs to the IPP isomerase type 2 family.</text>
</comment>
<keyword evidence="8 11" id="KW-0414">Isoprene biosynthesis</keyword>
<dbReference type="SUPFAM" id="SSF51395">
    <property type="entry name" value="FMN-linked oxidoreductases"/>
    <property type="match status" value="1"/>
</dbReference>
<dbReference type="InterPro" id="IPR011179">
    <property type="entry name" value="IPdP_isomerase"/>
</dbReference>
<dbReference type="GO" id="GO:0004452">
    <property type="term" value="F:isopentenyl-diphosphate delta-isomerase activity"/>
    <property type="evidence" value="ECO:0007669"/>
    <property type="project" value="UniProtKB-UniRule"/>
</dbReference>
<accession>A0A1X7AHJ0</accession>
<keyword evidence="6 11" id="KW-0460">Magnesium</keyword>
<organism evidence="13 14">
    <name type="scientific">Parendozoicomonas haliclonae</name>
    <dbReference type="NCBI Taxonomy" id="1960125"/>
    <lineage>
        <taxon>Bacteria</taxon>
        <taxon>Pseudomonadati</taxon>
        <taxon>Pseudomonadota</taxon>
        <taxon>Gammaproteobacteria</taxon>
        <taxon>Oceanospirillales</taxon>
        <taxon>Endozoicomonadaceae</taxon>
        <taxon>Parendozoicomonas</taxon>
    </lineage>
</organism>
<feature type="binding site" evidence="11">
    <location>
        <begin position="278"/>
        <end position="280"/>
    </location>
    <ligand>
        <name>FMN</name>
        <dbReference type="ChEBI" id="CHEBI:58210"/>
    </ligand>
</feature>
<evidence type="ECO:0000256" key="9">
    <source>
        <dbReference type="ARBA" id="ARBA00023235"/>
    </source>
</evidence>
<evidence type="ECO:0000256" key="10">
    <source>
        <dbReference type="ARBA" id="ARBA00025810"/>
    </source>
</evidence>
<dbReference type="Pfam" id="PF01070">
    <property type="entry name" value="FMN_dh"/>
    <property type="match status" value="2"/>
</dbReference>
<feature type="binding site" evidence="11">
    <location>
        <begin position="74"/>
        <end position="76"/>
    </location>
    <ligand>
        <name>FMN</name>
        <dbReference type="ChEBI" id="CHEBI:58210"/>
    </ligand>
</feature>
<evidence type="ECO:0000256" key="7">
    <source>
        <dbReference type="ARBA" id="ARBA00022857"/>
    </source>
</evidence>
<comment type="caution">
    <text evidence="11">Lacks conserved residue(s) required for the propagation of feature annotation.</text>
</comment>
<dbReference type="HAMAP" id="MF_00354">
    <property type="entry name" value="Idi_2"/>
    <property type="match status" value="1"/>
</dbReference>
<dbReference type="GO" id="GO:0010181">
    <property type="term" value="F:FMN binding"/>
    <property type="evidence" value="ECO:0007669"/>
    <property type="project" value="UniProtKB-UniRule"/>
</dbReference>
<dbReference type="PIRSF" id="PIRSF003314">
    <property type="entry name" value="IPP_isomerase"/>
    <property type="match status" value="1"/>
</dbReference>
<evidence type="ECO:0000313" key="14">
    <source>
        <dbReference type="Proteomes" id="UP000196573"/>
    </source>
</evidence>
<feature type="binding site" evidence="11">
    <location>
        <position position="168"/>
    </location>
    <ligand>
        <name>substrate</name>
    </ligand>
</feature>
<sequence length="351" mass="38484">MTDTVQDGVGELTNSRKVEHIRMIEQDSGTDRDARYFDRLRLTHRALPELNLSEVDPSVEFMGRKLSFPLLISSMTGGDHALVRTINRNLALAAQEAGVAMGVGSQRVMFERETARASFALRQYAPDALLLANIGAVQLNYGFGIEQCRAAVELVGADGLYLHLNALQEAVQPEGDINFSGLLHKIGDIRRELDCPLLVKEVGCGFSSEDIAGLVSQGIEYIDVAGQGGTSWSRIEHLRSDDRHELGMLFQDWGIPTPIALRNAAPYRDRTQIIASGGLRNGVDMAKSVILGARLCGMAAPLLKPAMESVDRVVETIEALRREFVTAMFLLGVPDVAHLYGNERLILDEMI</sequence>
<protein>
    <recommendedName>
        <fullName evidence="11">Isopentenyl-diphosphate delta-isomerase</fullName>
        <shortName evidence="11">IPP isomerase</shortName>
        <ecNumber evidence="11">5.3.3.2</ecNumber>
    </recommendedName>
    <alternativeName>
        <fullName evidence="11">Isopentenyl diphosphate:dimethylallyl diphosphate isomerase</fullName>
    </alternativeName>
    <alternativeName>
        <fullName evidence="11">Isopentenyl pyrophosphate isomerase</fullName>
    </alternativeName>
    <alternativeName>
        <fullName evidence="11">Type 2 isopentenyl diphosphate isomerase</fullName>
        <shortName evidence="11">IDI-2</shortName>
    </alternativeName>
</protein>
<evidence type="ECO:0000256" key="6">
    <source>
        <dbReference type="ARBA" id="ARBA00022842"/>
    </source>
</evidence>
<keyword evidence="5 11" id="KW-0479">Metal-binding</keyword>
<dbReference type="GO" id="GO:0070402">
    <property type="term" value="F:NADPH binding"/>
    <property type="evidence" value="ECO:0007669"/>
    <property type="project" value="UniProtKB-UniRule"/>
</dbReference>
<name>A0A1X7AHJ0_9GAMM</name>
<dbReference type="GO" id="GO:0008299">
    <property type="term" value="P:isoprenoid biosynthetic process"/>
    <property type="evidence" value="ECO:0007669"/>
    <property type="project" value="UniProtKB-UniRule"/>
</dbReference>
<dbReference type="GO" id="GO:0000287">
    <property type="term" value="F:magnesium ion binding"/>
    <property type="evidence" value="ECO:0007669"/>
    <property type="project" value="UniProtKB-UniRule"/>
</dbReference>
<gene>
    <name evidence="11 13" type="primary">fni</name>
    <name evidence="13" type="ORF">EHSB41UT_01462</name>
</gene>
<feature type="binding site" evidence="11">
    <location>
        <position position="230"/>
    </location>
    <ligand>
        <name>FMN</name>
        <dbReference type="ChEBI" id="CHEBI:58210"/>
    </ligand>
</feature>
<feature type="binding site" evidence="11">
    <location>
        <position position="200"/>
    </location>
    <ligand>
        <name>FMN</name>
        <dbReference type="ChEBI" id="CHEBI:58210"/>
    </ligand>
</feature>
<dbReference type="PANTHER" id="PTHR43665">
    <property type="entry name" value="ISOPENTENYL-DIPHOSPHATE DELTA-ISOMERASE"/>
    <property type="match status" value="1"/>
</dbReference>
<feature type="binding site" evidence="11">
    <location>
        <begin position="299"/>
        <end position="300"/>
    </location>
    <ligand>
        <name>FMN</name>
        <dbReference type="ChEBI" id="CHEBI:58210"/>
    </ligand>
</feature>
<evidence type="ECO:0000256" key="5">
    <source>
        <dbReference type="ARBA" id="ARBA00022723"/>
    </source>
</evidence>
<keyword evidence="2 11" id="KW-0963">Cytoplasm</keyword>
<keyword evidence="9 11" id="KW-0413">Isomerase</keyword>
<keyword evidence="7 11" id="KW-0521">NADP</keyword>
<evidence type="ECO:0000256" key="3">
    <source>
        <dbReference type="ARBA" id="ARBA00022630"/>
    </source>
</evidence>
<comment type="subcellular location">
    <subcellularLocation>
        <location evidence="11">Cytoplasm</location>
    </subcellularLocation>
</comment>
<proteinExistence type="inferred from homology"/>
<evidence type="ECO:0000256" key="1">
    <source>
        <dbReference type="ARBA" id="ARBA00001917"/>
    </source>
</evidence>
<comment type="function">
    <text evidence="11">Involved in the biosynthesis of isoprenoids. Catalyzes the 1,3-allylic rearrangement of the homoallylic substrate isopentenyl (IPP) to its allylic isomer, dimethylallyl diphosphate (DMAPP).</text>
</comment>
<dbReference type="InterPro" id="IPR013785">
    <property type="entry name" value="Aldolase_TIM"/>
</dbReference>
<keyword evidence="14" id="KW-1185">Reference proteome</keyword>
<feature type="binding site" evidence="11">
    <location>
        <begin position="105"/>
        <end position="107"/>
    </location>
    <ligand>
        <name>substrate</name>
    </ligand>
</feature>
<dbReference type="GO" id="GO:0016491">
    <property type="term" value="F:oxidoreductase activity"/>
    <property type="evidence" value="ECO:0007669"/>
    <property type="project" value="InterPro"/>
</dbReference>
<evidence type="ECO:0000313" key="13">
    <source>
        <dbReference type="EMBL" id="SMA42622.1"/>
    </source>
</evidence>
<evidence type="ECO:0000256" key="2">
    <source>
        <dbReference type="ARBA" id="ARBA00022490"/>
    </source>
</evidence>
<dbReference type="PANTHER" id="PTHR43665:SF1">
    <property type="entry name" value="ISOPENTENYL-DIPHOSPHATE DELTA-ISOMERASE"/>
    <property type="match status" value="1"/>
</dbReference>
<comment type="cofactor">
    <cofactor evidence="1 11">
        <name>FMN</name>
        <dbReference type="ChEBI" id="CHEBI:58210"/>
    </cofactor>
</comment>
<dbReference type="AlphaFoldDB" id="A0A1X7AHJ0"/>
<comment type="catalytic activity">
    <reaction evidence="11">
        <text>isopentenyl diphosphate = dimethylallyl diphosphate</text>
        <dbReference type="Rhea" id="RHEA:23284"/>
        <dbReference type="ChEBI" id="CHEBI:57623"/>
        <dbReference type="ChEBI" id="CHEBI:128769"/>
        <dbReference type="EC" id="5.3.3.2"/>
    </reaction>
</comment>
<feature type="binding site" evidence="11">
    <location>
        <position position="73"/>
    </location>
    <ligand>
        <name>FMN</name>
        <dbReference type="ChEBI" id="CHEBI:58210"/>
    </ligand>
</feature>
<dbReference type="Gene3D" id="3.20.20.70">
    <property type="entry name" value="Aldolase class I"/>
    <property type="match status" value="1"/>
</dbReference>